<comment type="caution">
    <text evidence="1">The sequence shown here is derived from an EMBL/GenBank/DDBJ whole genome shotgun (WGS) entry which is preliminary data.</text>
</comment>
<reference evidence="1 2" key="1">
    <citation type="submission" date="2018-06" db="EMBL/GenBank/DDBJ databases">
        <authorList>
            <consortium name="PulseNet: The National Subtyping Network for Foodborne Disease Surveillance"/>
            <person name="Tarr C.L."/>
            <person name="Trees E."/>
            <person name="Katz L.S."/>
            <person name="Carleton-Romer H.A."/>
            <person name="Stroika S."/>
            <person name="Kucerova Z."/>
            <person name="Roache K.F."/>
            <person name="Sabol A.L."/>
            <person name="Besser J."/>
            <person name="Gerner-Smidt P."/>
        </authorList>
    </citation>
    <scope>NUCLEOTIDE SEQUENCE [LARGE SCALE GENOMIC DNA]</scope>
    <source>
        <strain evidence="1 2">PNUSAC003104</strain>
    </source>
</reference>
<protein>
    <submittedName>
        <fullName evidence="1">Uncharacterized protein</fullName>
    </submittedName>
</protein>
<sequence>MNYEIHKEIKQLTNENNKIKKKRICFYLNRFDFQKLNEICKEQKTNKSSFLRKIIAGHQYLNLIKEIENYNKNIQELSYQIKRCGINLNQIVYHLRIDINEEEVALSKTQELFFNFKKLFEEHEKILQPIILDLKKTQRGEDNE</sequence>
<accession>A0A7U8G969</accession>
<evidence type="ECO:0000313" key="1">
    <source>
        <dbReference type="EMBL" id="EAJ1622600.1"/>
    </source>
</evidence>
<proteinExistence type="predicted"/>
<organism evidence="1 2">
    <name type="scientific">Campylobacter upsaliensis</name>
    <dbReference type="NCBI Taxonomy" id="28080"/>
    <lineage>
        <taxon>Bacteria</taxon>
        <taxon>Pseudomonadati</taxon>
        <taxon>Campylobacterota</taxon>
        <taxon>Epsilonproteobacteria</taxon>
        <taxon>Campylobacterales</taxon>
        <taxon>Campylobacteraceae</taxon>
        <taxon>Campylobacter</taxon>
    </lineage>
</organism>
<dbReference type="RefSeq" id="WP_213243343.1">
    <property type="nucleotide sequence ID" value="NZ_JAPMRE010000012.1"/>
</dbReference>
<keyword evidence="2" id="KW-1185">Reference proteome</keyword>
<dbReference type="AlphaFoldDB" id="A0A7U8G969"/>
<dbReference type="EMBL" id="AABVLA010000040">
    <property type="protein sequence ID" value="EAJ1622600.1"/>
    <property type="molecule type" value="Genomic_DNA"/>
</dbReference>
<name>A0A7U8G969_CAMUP</name>
<evidence type="ECO:0000313" key="2">
    <source>
        <dbReference type="Proteomes" id="UP000535305"/>
    </source>
</evidence>
<dbReference type="Proteomes" id="UP000535305">
    <property type="component" value="Unassembled WGS sequence"/>
</dbReference>
<gene>
    <name evidence="1" type="ORF">CT510_08150</name>
</gene>